<dbReference type="GO" id="GO:0016787">
    <property type="term" value="F:hydrolase activity"/>
    <property type="evidence" value="ECO:0007669"/>
    <property type="project" value="UniProtKB-KW"/>
</dbReference>
<comment type="similarity">
    <text evidence="3">Belongs to the HARBI1 family.</text>
</comment>
<evidence type="ECO:0000256" key="5">
    <source>
        <dbReference type="ARBA" id="ARBA00022723"/>
    </source>
</evidence>
<feature type="non-terminal residue" evidence="9">
    <location>
        <position position="1"/>
    </location>
</feature>
<dbReference type="PANTHER" id="PTHR22930">
    <property type="match status" value="1"/>
</dbReference>
<proteinExistence type="inferred from homology"/>
<evidence type="ECO:0000256" key="6">
    <source>
        <dbReference type="ARBA" id="ARBA00022801"/>
    </source>
</evidence>
<keyword evidence="5" id="KW-0479">Metal-binding</keyword>
<keyword evidence="6" id="KW-0378">Hydrolase</keyword>
<keyword evidence="4" id="KW-0540">Nuclease</keyword>
<evidence type="ECO:0000256" key="3">
    <source>
        <dbReference type="ARBA" id="ARBA00006958"/>
    </source>
</evidence>
<evidence type="ECO:0000259" key="8">
    <source>
        <dbReference type="Pfam" id="PF13359"/>
    </source>
</evidence>
<dbReference type="EMBL" id="JANJYI010000008">
    <property type="protein sequence ID" value="KAK2640664.1"/>
    <property type="molecule type" value="Genomic_DNA"/>
</dbReference>
<comment type="subcellular location">
    <subcellularLocation>
        <location evidence="2">Nucleus</location>
    </subcellularLocation>
</comment>
<dbReference type="InterPro" id="IPR045249">
    <property type="entry name" value="HARBI1-like"/>
</dbReference>
<dbReference type="GO" id="GO:0005634">
    <property type="term" value="C:nucleus"/>
    <property type="evidence" value="ECO:0007669"/>
    <property type="project" value="UniProtKB-SubCell"/>
</dbReference>
<dbReference type="GO" id="GO:0004518">
    <property type="term" value="F:nuclease activity"/>
    <property type="evidence" value="ECO:0007669"/>
    <property type="project" value="UniProtKB-KW"/>
</dbReference>
<dbReference type="Pfam" id="PF13359">
    <property type="entry name" value="DDE_Tnp_4"/>
    <property type="match status" value="1"/>
</dbReference>
<sequence length="187" mass="21348">LLRSIITLEDQFLQQPTGSNVSPEVRSSNRFYPYFKDCVGAIDGTHVRVKVSRDDAPRYRGRKGYPTLNVLATCSFDLKFTYILRGWEGTASDSRIIKNALTRKDNLIIPNGKYYLVDAGYMLRSGLIAPYRGVHYHLKEYSSHPPQNSRELFNMSLCNAIERVFGVLKKRFPIIESTTEPNYSADT</sequence>
<comment type="caution">
    <text evidence="9">The sequence shown here is derived from an EMBL/GenBank/DDBJ whole genome shotgun (WGS) entry which is preliminary data.</text>
</comment>
<gene>
    <name evidence="9" type="ORF">Ddye_028459</name>
</gene>
<dbReference type="InterPro" id="IPR027806">
    <property type="entry name" value="HARBI1_dom"/>
</dbReference>
<comment type="cofactor">
    <cofactor evidence="1">
        <name>a divalent metal cation</name>
        <dbReference type="ChEBI" id="CHEBI:60240"/>
    </cofactor>
</comment>
<evidence type="ECO:0000256" key="1">
    <source>
        <dbReference type="ARBA" id="ARBA00001968"/>
    </source>
</evidence>
<dbReference type="GO" id="GO:0046872">
    <property type="term" value="F:metal ion binding"/>
    <property type="evidence" value="ECO:0007669"/>
    <property type="project" value="UniProtKB-KW"/>
</dbReference>
<name>A0AAD9WR72_9ROSI</name>
<evidence type="ECO:0000313" key="10">
    <source>
        <dbReference type="Proteomes" id="UP001280121"/>
    </source>
</evidence>
<reference evidence="9" key="1">
    <citation type="journal article" date="2023" name="Plant J.">
        <title>Genome sequences and population genomics provide insights into the demographic history, inbreeding, and mutation load of two 'living fossil' tree species of Dipteronia.</title>
        <authorList>
            <person name="Feng Y."/>
            <person name="Comes H.P."/>
            <person name="Chen J."/>
            <person name="Zhu S."/>
            <person name="Lu R."/>
            <person name="Zhang X."/>
            <person name="Li P."/>
            <person name="Qiu J."/>
            <person name="Olsen K.M."/>
            <person name="Qiu Y."/>
        </authorList>
    </citation>
    <scope>NUCLEOTIDE SEQUENCE</scope>
    <source>
        <strain evidence="9">KIB01</strain>
    </source>
</reference>
<keyword evidence="7" id="KW-0539">Nucleus</keyword>
<dbReference type="AlphaFoldDB" id="A0AAD9WR72"/>
<organism evidence="9 10">
    <name type="scientific">Dipteronia dyeriana</name>
    <dbReference type="NCBI Taxonomy" id="168575"/>
    <lineage>
        <taxon>Eukaryota</taxon>
        <taxon>Viridiplantae</taxon>
        <taxon>Streptophyta</taxon>
        <taxon>Embryophyta</taxon>
        <taxon>Tracheophyta</taxon>
        <taxon>Spermatophyta</taxon>
        <taxon>Magnoliopsida</taxon>
        <taxon>eudicotyledons</taxon>
        <taxon>Gunneridae</taxon>
        <taxon>Pentapetalae</taxon>
        <taxon>rosids</taxon>
        <taxon>malvids</taxon>
        <taxon>Sapindales</taxon>
        <taxon>Sapindaceae</taxon>
        <taxon>Hippocastanoideae</taxon>
        <taxon>Acereae</taxon>
        <taxon>Dipteronia</taxon>
    </lineage>
</organism>
<evidence type="ECO:0000313" key="9">
    <source>
        <dbReference type="EMBL" id="KAK2640664.1"/>
    </source>
</evidence>
<evidence type="ECO:0000256" key="7">
    <source>
        <dbReference type="ARBA" id="ARBA00023242"/>
    </source>
</evidence>
<dbReference type="Proteomes" id="UP001280121">
    <property type="component" value="Unassembled WGS sequence"/>
</dbReference>
<protein>
    <recommendedName>
        <fullName evidence="8">DDE Tnp4 domain-containing protein</fullName>
    </recommendedName>
</protein>
<accession>A0AAD9WR72</accession>
<dbReference type="PANTHER" id="PTHR22930:SF268">
    <property type="entry name" value="NUCLEASE HARBI1"/>
    <property type="match status" value="1"/>
</dbReference>
<evidence type="ECO:0000256" key="4">
    <source>
        <dbReference type="ARBA" id="ARBA00022722"/>
    </source>
</evidence>
<keyword evidence="10" id="KW-1185">Reference proteome</keyword>
<evidence type="ECO:0000256" key="2">
    <source>
        <dbReference type="ARBA" id="ARBA00004123"/>
    </source>
</evidence>
<feature type="domain" description="DDE Tnp4" evidence="8">
    <location>
        <begin position="42"/>
        <end position="181"/>
    </location>
</feature>